<dbReference type="PANTHER" id="PTHR45625:SF6">
    <property type="entry name" value="SPLICEOSOME-ASSOCIATED PROTEIN CWC27 HOMOLOG"/>
    <property type="match status" value="1"/>
</dbReference>
<dbReference type="PROSITE" id="PS50072">
    <property type="entry name" value="CSA_PPIASE_2"/>
    <property type="match status" value="1"/>
</dbReference>
<organism evidence="7 8">
    <name type="scientific">Kalmanozyma brasiliensis (strain GHG001)</name>
    <name type="common">Yeast</name>
    <name type="synonym">Pseudozyma brasiliensis</name>
    <dbReference type="NCBI Taxonomy" id="1365824"/>
    <lineage>
        <taxon>Eukaryota</taxon>
        <taxon>Fungi</taxon>
        <taxon>Dikarya</taxon>
        <taxon>Basidiomycota</taxon>
        <taxon>Ustilaginomycotina</taxon>
        <taxon>Ustilaginomycetes</taxon>
        <taxon>Ustilaginales</taxon>
        <taxon>Ustilaginaceae</taxon>
        <taxon>Kalmanozyma</taxon>
    </lineage>
</organism>
<keyword evidence="3" id="KW-0539">Nucleus</keyword>
<feature type="compositionally biased region" description="Basic and acidic residues" evidence="5">
    <location>
        <begin position="170"/>
        <end position="206"/>
    </location>
</feature>
<name>V5ERR3_KALBG</name>
<evidence type="ECO:0000313" key="8">
    <source>
        <dbReference type="Proteomes" id="UP000019377"/>
    </source>
</evidence>
<proteinExistence type="inferred from homology"/>
<feature type="compositionally biased region" description="Basic and acidic residues" evidence="5">
    <location>
        <begin position="239"/>
        <end position="250"/>
    </location>
</feature>
<feature type="compositionally biased region" description="Acidic residues" evidence="5">
    <location>
        <begin position="383"/>
        <end position="403"/>
    </location>
</feature>
<feature type="compositionally biased region" description="Basic and acidic residues" evidence="5">
    <location>
        <begin position="300"/>
        <end position="316"/>
    </location>
</feature>
<dbReference type="PANTHER" id="PTHR45625">
    <property type="entry name" value="PEPTIDYL-PROLYL CIS-TRANS ISOMERASE-RELATED"/>
    <property type="match status" value="1"/>
</dbReference>
<dbReference type="InterPro" id="IPR029000">
    <property type="entry name" value="Cyclophilin-like_dom_sf"/>
</dbReference>
<evidence type="ECO:0000313" key="7">
    <source>
        <dbReference type="EMBL" id="EST04534.1"/>
    </source>
</evidence>
<dbReference type="GO" id="GO:0003755">
    <property type="term" value="F:peptidyl-prolyl cis-trans isomerase activity"/>
    <property type="evidence" value="ECO:0007669"/>
    <property type="project" value="UniProtKB-EC"/>
</dbReference>
<reference evidence="8" key="1">
    <citation type="journal article" date="2013" name="Genome Announc.">
        <title>Draft genome sequence of Pseudozyma brasiliensis sp. nov. strain GHG001, a high producer of endo-1,4-xylanase isolated from an insect pest of sugarcane.</title>
        <authorList>
            <person name="Oliveira J.V.D.C."/>
            <person name="dos Santos R.A.C."/>
            <person name="Borges T.A."/>
            <person name="Riano-Pachon D.M."/>
            <person name="Goldman G.H."/>
        </authorList>
    </citation>
    <scope>NUCLEOTIDE SEQUENCE [LARGE SCALE GENOMIC DNA]</scope>
    <source>
        <strain evidence="8">GHG001</strain>
    </source>
</reference>
<feature type="region of interest" description="Disordered" evidence="5">
    <location>
        <begin position="170"/>
        <end position="456"/>
    </location>
</feature>
<comment type="subcellular location">
    <subcellularLocation>
        <location evidence="2">Nucleus</location>
    </subcellularLocation>
</comment>
<dbReference type="PRINTS" id="PR00153">
    <property type="entry name" value="CSAPPISMRASE"/>
</dbReference>
<evidence type="ECO:0000256" key="2">
    <source>
        <dbReference type="ARBA" id="ARBA00004123"/>
    </source>
</evidence>
<protein>
    <submittedName>
        <fullName evidence="7">Cyclophilin</fullName>
    </submittedName>
</protein>
<dbReference type="InterPro" id="IPR044666">
    <property type="entry name" value="Cyclophilin_A-like"/>
</dbReference>
<dbReference type="eggNOG" id="KOG0885">
    <property type="taxonomic scope" value="Eukaryota"/>
</dbReference>
<comment type="catalytic activity">
    <reaction evidence="1">
        <text>[protein]-peptidylproline (omega=180) = [protein]-peptidylproline (omega=0)</text>
        <dbReference type="Rhea" id="RHEA:16237"/>
        <dbReference type="Rhea" id="RHEA-COMP:10747"/>
        <dbReference type="Rhea" id="RHEA-COMP:10748"/>
        <dbReference type="ChEBI" id="CHEBI:83833"/>
        <dbReference type="ChEBI" id="CHEBI:83834"/>
        <dbReference type="EC" id="5.2.1.8"/>
    </reaction>
</comment>
<dbReference type="Proteomes" id="UP000019377">
    <property type="component" value="Unassembled WGS sequence"/>
</dbReference>
<dbReference type="AlphaFoldDB" id="V5ERR3"/>
<dbReference type="OrthoDB" id="442970at2759"/>
<gene>
    <name evidence="7" type="ORF">PSEUBRA_SCAF9g01302</name>
</gene>
<evidence type="ECO:0000256" key="4">
    <source>
        <dbReference type="ARBA" id="ARBA00038509"/>
    </source>
</evidence>
<dbReference type="CDD" id="cd01925">
    <property type="entry name" value="cyclophilin_CeCYP16-like"/>
    <property type="match status" value="1"/>
</dbReference>
<evidence type="ECO:0000259" key="6">
    <source>
        <dbReference type="PROSITE" id="PS50072"/>
    </source>
</evidence>
<evidence type="ECO:0000256" key="3">
    <source>
        <dbReference type="ARBA" id="ARBA00023242"/>
    </source>
</evidence>
<comment type="similarity">
    <text evidence="4">Belongs to the cyclophilin-type PPIase family. CWC27 subfamily.</text>
</comment>
<feature type="domain" description="PPIase cyclophilin-type" evidence="6">
    <location>
        <begin position="22"/>
        <end position="168"/>
    </location>
</feature>
<dbReference type="GO" id="GO:0071013">
    <property type="term" value="C:catalytic step 2 spliceosome"/>
    <property type="evidence" value="ECO:0007669"/>
    <property type="project" value="TreeGrafter"/>
</dbReference>
<feature type="compositionally biased region" description="Polar residues" evidence="5">
    <location>
        <begin position="321"/>
        <end position="330"/>
    </location>
</feature>
<dbReference type="SUPFAM" id="SSF50891">
    <property type="entry name" value="Cyclophilin-like"/>
    <property type="match status" value="1"/>
</dbReference>
<dbReference type="GeneID" id="27422323"/>
<dbReference type="HOGENOM" id="CLU_012062_14_4_1"/>
<dbReference type="STRING" id="1365824.V5ERR3"/>
<evidence type="ECO:0000256" key="1">
    <source>
        <dbReference type="ARBA" id="ARBA00000971"/>
    </source>
</evidence>
<keyword evidence="8" id="KW-1185">Reference proteome</keyword>
<evidence type="ECO:0000256" key="5">
    <source>
        <dbReference type="SAM" id="MobiDB-lite"/>
    </source>
</evidence>
<feature type="compositionally biased region" description="Basic and acidic residues" evidence="5">
    <location>
        <begin position="420"/>
        <end position="445"/>
    </location>
</feature>
<dbReference type="InterPro" id="IPR002130">
    <property type="entry name" value="Cyclophilin-type_PPIase_dom"/>
</dbReference>
<feature type="compositionally biased region" description="Low complexity" evidence="5">
    <location>
        <begin position="371"/>
        <end position="381"/>
    </location>
</feature>
<dbReference type="Gene3D" id="2.40.100.10">
    <property type="entry name" value="Cyclophilin-like"/>
    <property type="match status" value="1"/>
</dbReference>
<dbReference type="OMA" id="VWHRIVP"/>
<dbReference type="Pfam" id="PF00160">
    <property type="entry name" value="Pro_isomerase"/>
    <property type="match status" value="1"/>
</dbReference>
<feature type="compositionally biased region" description="Low complexity" evidence="5">
    <location>
        <begin position="272"/>
        <end position="295"/>
    </location>
</feature>
<feature type="compositionally biased region" description="Basic residues" evidence="5">
    <location>
        <begin position="446"/>
        <end position="456"/>
    </location>
</feature>
<accession>V5ERR3</accession>
<sequence length="456" mass="50937">MTSQYVTEPPTSGLVELITSKGPITIELFARETPQACRNFLTLALEGFYDNLVFHRLIPGFMIQSGDPSGTGAGGESMYGEPFPIEPHSRLKFNRRGLLAMAAGEDRTNESQFFLTLDATPELQGKHTLMGRVVGKTIYNLMELAQGVEMEKDSDRPRYPPKLKEVRVVENPFDDLKPRMTREQRRDEERRRKEEKERTRVEEEKRKRGKVKKNTGLLSFGAEEEEGEMAGMVLKGPKSSHDLLKDDRRLAKQPMETSKKSSKTKHSKVQEADAAPDAVASSSSSAIPLATTPATNGTSEADKPKGKARSDRDTKSSSRTNNRAHASSSAGRDFLSAERAKYLSSKSSSSKEDKSYSALLSFQSRLRTSDKSSSSFATKASTVEDEEDEEEAREYGASDDDDDWRNHRLDAGGAPLVSGRADKVDDYEVLDPREHGRKDTREARKDGKRGRDWHKH</sequence>
<dbReference type="EMBL" id="KI545895">
    <property type="protein sequence ID" value="EST04534.1"/>
    <property type="molecule type" value="Genomic_DNA"/>
</dbReference>